<evidence type="ECO:0000313" key="1">
    <source>
        <dbReference type="EMBL" id="GAG86025.1"/>
    </source>
</evidence>
<comment type="caution">
    <text evidence="1">The sequence shown here is derived from an EMBL/GenBank/DDBJ whole genome shotgun (WGS) entry which is preliminary data.</text>
</comment>
<gene>
    <name evidence="1" type="ORF">S01H4_34244</name>
</gene>
<reference evidence="1" key="1">
    <citation type="journal article" date="2014" name="Front. Microbiol.">
        <title>High frequency of phylogenetically diverse reductive dehalogenase-homologous genes in deep subseafloor sedimentary metagenomes.</title>
        <authorList>
            <person name="Kawai M."/>
            <person name="Futagami T."/>
            <person name="Toyoda A."/>
            <person name="Takaki Y."/>
            <person name="Nishi S."/>
            <person name="Hori S."/>
            <person name="Arai W."/>
            <person name="Tsubouchi T."/>
            <person name="Morono Y."/>
            <person name="Uchiyama I."/>
            <person name="Ito T."/>
            <person name="Fujiyama A."/>
            <person name="Inagaki F."/>
            <person name="Takami H."/>
        </authorList>
    </citation>
    <scope>NUCLEOTIDE SEQUENCE</scope>
    <source>
        <strain evidence="1">Expedition CK06-06</strain>
    </source>
</reference>
<name>X1ATH6_9ZZZZ</name>
<sequence length="76" mass="8799">MNNSKYGVAIRTTIGNVKSCLQLSSPYNLSTIEISKVNYSYKLKKISIESIVCTKKPFYQYENELRLWLKGVYARI</sequence>
<proteinExistence type="predicted"/>
<protein>
    <submittedName>
        <fullName evidence="1">Uncharacterized protein</fullName>
    </submittedName>
</protein>
<accession>X1ATH6</accession>
<dbReference type="EMBL" id="BART01018110">
    <property type="protein sequence ID" value="GAG86025.1"/>
    <property type="molecule type" value="Genomic_DNA"/>
</dbReference>
<dbReference type="AlphaFoldDB" id="X1ATH6"/>
<organism evidence="1">
    <name type="scientific">marine sediment metagenome</name>
    <dbReference type="NCBI Taxonomy" id="412755"/>
    <lineage>
        <taxon>unclassified sequences</taxon>
        <taxon>metagenomes</taxon>
        <taxon>ecological metagenomes</taxon>
    </lineage>
</organism>